<feature type="transmembrane region" description="Helical" evidence="10">
    <location>
        <begin position="272"/>
        <end position="296"/>
    </location>
</feature>
<dbReference type="PROSITE" id="PS00211">
    <property type="entry name" value="ABC_TRANSPORTER_1"/>
    <property type="match status" value="1"/>
</dbReference>
<dbReference type="InterPro" id="IPR027417">
    <property type="entry name" value="P-loop_NTPase"/>
</dbReference>
<dbReference type="CDD" id="cd03223">
    <property type="entry name" value="ABCD_peroxisomal_ALDP"/>
    <property type="match status" value="1"/>
</dbReference>
<dbReference type="Proteomes" id="UP001163166">
    <property type="component" value="Chromosome"/>
</dbReference>
<dbReference type="PANTHER" id="PTHR11384">
    <property type="entry name" value="ATP-BINDING CASSETTE, SUB-FAMILY D MEMBER"/>
    <property type="match status" value="1"/>
</dbReference>
<dbReference type="PANTHER" id="PTHR11384:SF59">
    <property type="entry name" value="LYSOSOMAL COBALAMIN TRANSPORTER ABCD4"/>
    <property type="match status" value="1"/>
</dbReference>
<evidence type="ECO:0000256" key="1">
    <source>
        <dbReference type="ARBA" id="ARBA00004651"/>
    </source>
</evidence>
<evidence type="ECO:0000259" key="12">
    <source>
        <dbReference type="PROSITE" id="PS50929"/>
    </source>
</evidence>
<evidence type="ECO:0000256" key="2">
    <source>
        <dbReference type="ARBA" id="ARBA00005417"/>
    </source>
</evidence>
<dbReference type="SUPFAM" id="SSF52540">
    <property type="entry name" value="P-loop containing nucleoside triphosphate hydrolases"/>
    <property type="match status" value="1"/>
</dbReference>
<dbReference type="RefSeq" id="WP_264075764.1">
    <property type="nucleotide sequence ID" value="NZ_CP076676.1"/>
</dbReference>
<keyword evidence="6 13" id="KW-0067">ATP-binding</keyword>
<organism evidence="13 14">
    <name type="scientific">Rhodopseudomonas palustris</name>
    <dbReference type="NCBI Taxonomy" id="1076"/>
    <lineage>
        <taxon>Bacteria</taxon>
        <taxon>Pseudomonadati</taxon>
        <taxon>Pseudomonadota</taxon>
        <taxon>Alphaproteobacteria</taxon>
        <taxon>Hyphomicrobiales</taxon>
        <taxon>Nitrobacteraceae</taxon>
        <taxon>Rhodopseudomonas</taxon>
    </lineage>
</organism>
<keyword evidence="7 10" id="KW-1133">Transmembrane helix</keyword>
<dbReference type="InterPro" id="IPR017871">
    <property type="entry name" value="ABC_transporter-like_CS"/>
</dbReference>
<dbReference type="GO" id="GO:0005886">
    <property type="term" value="C:plasma membrane"/>
    <property type="evidence" value="ECO:0007669"/>
    <property type="project" value="UniProtKB-SubCell"/>
</dbReference>
<gene>
    <name evidence="13" type="ORF">KQX62_05960</name>
</gene>
<dbReference type="InterPro" id="IPR011527">
    <property type="entry name" value="ABC1_TM_dom"/>
</dbReference>
<evidence type="ECO:0000256" key="3">
    <source>
        <dbReference type="ARBA" id="ARBA00022448"/>
    </source>
</evidence>
<accession>A0AAX3E454</accession>
<dbReference type="Gene3D" id="3.40.50.300">
    <property type="entry name" value="P-loop containing nucleotide triphosphate hydrolases"/>
    <property type="match status" value="1"/>
</dbReference>
<proteinExistence type="inferred from homology"/>
<keyword evidence="3" id="KW-0813">Transport</keyword>
<sequence length="586" mass="64822">MSNIKGTLATAWRIAAPYFSAEDKWMGRGLLAAVVVIELAVVGLSVLFNRWNNVFYNALQERNYDVFTYQIIYFCVLAAIWIALKVYQLYLNQWLQIRWRKWMTERYLGGWLHDANHYQMQLTGDAADNPDQRIAEDTQLFVERTLALGIGLLNAVVTLASFVVILWGLSNEAPLHLFGQDVPIPGYLVWGALIYAALGTALTHWIGSPLVDLNFRQQRYEADFRFNLVRARENAEQIALLRGEPAERDKLASRFSYVAENFMRIMSRTKRLTAFTASYSQASIIFPYILVAPAFFAQKVQLGGMMQTASAFGSVQDSLSFFITAYRTLAEWQSVLQRLDGFERAIEGAATRRDNPGVMRVPAPAGGIELKDLNLTLPAGAPLISADGFKIGDNERTLIVGPSGAGKSTLFRAIAGIWPFGSGSIAIPADATLMMLPQRPYFPVGELRAAIVYPAESGAFSDTQVAEVLREVGLPTLAERLDQHGHWNRTLSLGEQQRLGIARALLHAPQYLFLDEATASLDEPSEAALYKLLDRKLPGTTIVSIGHRSTLEAFHQRDAVLSRTGSGFTLQDRAKAAAPEVGLAGS</sequence>
<dbReference type="Gene3D" id="1.20.1560.10">
    <property type="entry name" value="ABC transporter type 1, transmembrane domain"/>
    <property type="match status" value="1"/>
</dbReference>
<dbReference type="PROSITE" id="PS50929">
    <property type="entry name" value="ABC_TM1F"/>
    <property type="match status" value="1"/>
</dbReference>
<comment type="function">
    <text evidence="9">Involved in beta-(1--&gt;2)glucan export. Transmembrane domains (TMD) form a pore in the inner membrane and the ATP-binding domain (NBD) is responsible for energy generation.</text>
</comment>
<evidence type="ECO:0000313" key="14">
    <source>
        <dbReference type="Proteomes" id="UP001163166"/>
    </source>
</evidence>
<feature type="transmembrane region" description="Helical" evidence="10">
    <location>
        <begin position="30"/>
        <end position="51"/>
    </location>
</feature>
<feature type="transmembrane region" description="Helical" evidence="10">
    <location>
        <begin position="71"/>
        <end position="91"/>
    </location>
</feature>
<dbReference type="InterPro" id="IPR050835">
    <property type="entry name" value="ABC_transporter_sub-D"/>
</dbReference>
<dbReference type="InterPro" id="IPR003593">
    <property type="entry name" value="AAA+_ATPase"/>
</dbReference>
<protein>
    <submittedName>
        <fullName evidence="13">ABC transporter ATP-binding protein/permease</fullName>
    </submittedName>
</protein>
<keyword evidence="8 10" id="KW-0472">Membrane</keyword>
<comment type="similarity">
    <text evidence="2">Belongs to the ABC transporter superfamily.</text>
</comment>
<evidence type="ECO:0000259" key="11">
    <source>
        <dbReference type="PROSITE" id="PS50893"/>
    </source>
</evidence>
<evidence type="ECO:0000256" key="9">
    <source>
        <dbReference type="ARBA" id="ARBA00024722"/>
    </source>
</evidence>
<dbReference type="Pfam" id="PF06472">
    <property type="entry name" value="ABC_membrane_2"/>
    <property type="match status" value="1"/>
</dbReference>
<evidence type="ECO:0000256" key="7">
    <source>
        <dbReference type="ARBA" id="ARBA00022989"/>
    </source>
</evidence>
<dbReference type="InterPro" id="IPR036640">
    <property type="entry name" value="ABC1_TM_sf"/>
</dbReference>
<dbReference type="GO" id="GO:0005524">
    <property type="term" value="F:ATP binding"/>
    <property type="evidence" value="ECO:0007669"/>
    <property type="project" value="UniProtKB-KW"/>
</dbReference>
<dbReference type="GO" id="GO:0016887">
    <property type="term" value="F:ATP hydrolysis activity"/>
    <property type="evidence" value="ECO:0007669"/>
    <property type="project" value="InterPro"/>
</dbReference>
<feature type="domain" description="ABC transporter" evidence="11">
    <location>
        <begin position="368"/>
        <end position="583"/>
    </location>
</feature>
<feature type="transmembrane region" description="Helical" evidence="10">
    <location>
        <begin position="146"/>
        <end position="167"/>
    </location>
</feature>
<dbReference type="PROSITE" id="PS50893">
    <property type="entry name" value="ABC_TRANSPORTER_2"/>
    <property type="match status" value="1"/>
</dbReference>
<evidence type="ECO:0000256" key="10">
    <source>
        <dbReference type="SAM" id="Phobius"/>
    </source>
</evidence>
<dbReference type="SUPFAM" id="SSF90123">
    <property type="entry name" value="ABC transporter transmembrane region"/>
    <property type="match status" value="1"/>
</dbReference>
<dbReference type="AlphaFoldDB" id="A0AAX3E454"/>
<keyword evidence="4 10" id="KW-0812">Transmembrane</keyword>
<dbReference type="InterPro" id="IPR003439">
    <property type="entry name" value="ABC_transporter-like_ATP-bd"/>
</dbReference>
<evidence type="ECO:0000256" key="4">
    <source>
        <dbReference type="ARBA" id="ARBA00022692"/>
    </source>
</evidence>
<dbReference type="SMART" id="SM00382">
    <property type="entry name" value="AAA"/>
    <property type="match status" value="1"/>
</dbReference>
<dbReference type="EMBL" id="CP076676">
    <property type="protein sequence ID" value="UYO40847.1"/>
    <property type="molecule type" value="Genomic_DNA"/>
</dbReference>
<dbReference type="Pfam" id="PF00005">
    <property type="entry name" value="ABC_tran"/>
    <property type="match status" value="1"/>
</dbReference>
<evidence type="ECO:0000256" key="8">
    <source>
        <dbReference type="ARBA" id="ARBA00023136"/>
    </source>
</evidence>
<evidence type="ECO:0000256" key="6">
    <source>
        <dbReference type="ARBA" id="ARBA00022840"/>
    </source>
</evidence>
<dbReference type="GO" id="GO:0140359">
    <property type="term" value="F:ABC-type transporter activity"/>
    <property type="evidence" value="ECO:0007669"/>
    <property type="project" value="InterPro"/>
</dbReference>
<comment type="subcellular location">
    <subcellularLocation>
        <location evidence="1">Cell membrane</location>
        <topology evidence="1">Multi-pass membrane protein</topology>
    </subcellularLocation>
</comment>
<feature type="domain" description="ABC transmembrane type-1" evidence="12">
    <location>
        <begin position="32"/>
        <end position="331"/>
    </location>
</feature>
<name>A0AAX3E454_RHOPL</name>
<evidence type="ECO:0000313" key="13">
    <source>
        <dbReference type="EMBL" id="UYO40847.1"/>
    </source>
</evidence>
<evidence type="ECO:0000256" key="5">
    <source>
        <dbReference type="ARBA" id="ARBA00022741"/>
    </source>
</evidence>
<feature type="transmembrane region" description="Helical" evidence="10">
    <location>
        <begin position="187"/>
        <end position="207"/>
    </location>
</feature>
<keyword evidence="5" id="KW-0547">Nucleotide-binding</keyword>
<reference evidence="13" key="1">
    <citation type="journal article" date="2022" name="Biol. Control">
        <title>In silico genomic analysis of Rhodopseudomonas palustris strains revealed potential biocontrol agents and crop yield enhancers.</title>
        <authorList>
            <person name="Surachat K."/>
            <person name="Kantachote D."/>
            <person name="Deachamag P."/>
            <person name="Wonglapsuwan M."/>
        </authorList>
    </citation>
    <scope>NUCLEOTIDE SEQUENCE</scope>
    <source>
        <strain evidence="13">TLS06</strain>
    </source>
</reference>